<accession>A0A8J4YR91</accession>
<comment type="caution">
    <text evidence="1">The sequence shown here is derived from an EMBL/GenBank/DDBJ whole genome shotgun (WGS) entry which is preliminary data.</text>
</comment>
<name>A0A8J4YR91_CHIOP</name>
<reference evidence="1" key="1">
    <citation type="submission" date="2020-07" db="EMBL/GenBank/DDBJ databases">
        <title>The High-quality genome of the commercially important snow crab, Chionoecetes opilio.</title>
        <authorList>
            <person name="Jeong J.-H."/>
            <person name="Ryu S."/>
        </authorList>
    </citation>
    <scope>NUCLEOTIDE SEQUENCE</scope>
    <source>
        <strain evidence="1">MADBK_172401_WGS</strain>
        <tissue evidence="1">Digestive gland</tissue>
    </source>
</reference>
<evidence type="ECO:0000313" key="2">
    <source>
        <dbReference type="Proteomes" id="UP000770661"/>
    </source>
</evidence>
<dbReference type="EMBL" id="JACEEZ010001577">
    <property type="protein sequence ID" value="KAG0729056.1"/>
    <property type="molecule type" value="Genomic_DNA"/>
</dbReference>
<keyword evidence="2" id="KW-1185">Reference proteome</keyword>
<sequence length="161" mass="17571">MAEKTWWAPREVNLPPFSCCCHPSFVIFSSFRTRSRGSGASPSRRVGVWTKKVDESAHSAVAELPVTNSQTSLPSPKSLLTPFSFLLLSAANLSCFLDSFAMLSLGNSTHYHFPLAPLVVEEVLVLLFEVDHGGRSGRGLRWANMTPSVPGGGRRRLVPSD</sequence>
<organism evidence="1 2">
    <name type="scientific">Chionoecetes opilio</name>
    <name type="common">Atlantic snow crab</name>
    <name type="synonym">Cancer opilio</name>
    <dbReference type="NCBI Taxonomy" id="41210"/>
    <lineage>
        <taxon>Eukaryota</taxon>
        <taxon>Metazoa</taxon>
        <taxon>Ecdysozoa</taxon>
        <taxon>Arthropoda</taxon>
        <taxon>Crustacea</taxon>
        <taxon>Multicrustacea</taxon>
        <taxon>Malacostraca</taxon>
        <taxon>Eumalacostraca</taxon>
        <taxon>Eucarida</taxon>
        <taxon>Decapoda</taxon>
        <taxon>Pleocyemata</taxon>
        <taxon>Brachyura</taxon>
        <taxon>Eubrachyura</taxon>
        <taxon>Majoidea</taxon>
        <taxon>Majidae</taxon>
        <taxon>Chionoecetes</taxon>
    </lineage>
</organism>
<protein>
    <submittedName>
        <fullName evidence="1">Uncharacterized protein</fullName>
    </submittedName>
</protein>
<proteinExistence type="predicted"/>
<evidence type="ECO:0000313" key="1">
    <source>
        <dbReference type="EMBL" id="KAG0729056.1"/>
    </source>
</evidence>
<dbReference type="AlphaFoldDB" id="A0A8J4YR91"/>
<gene>
    <name evidence="1" type="ORF">GWK47_031166</name>
</gene>
<dbReference type="Proteomes" id="UP000770661">
    <property type="component" value="Unassembled WGS sequence"/>
</dbReference>